<dbReference type="Proteomes" id="UP000316925">
    <property type="component" value="Unassembled WGS sequence"/>
</dbReference>
<evidence type="ECO:0000313" key="6">
    <source>
        <dbReference type="Proteomes" id="UP000316925"/>
    </source>
</evidence>
<organism evidence="5 6">
    <name type="scientific">Aerophobetes bacterium</name>
    <dbReference type="NCBI Taxonomy" id="2030807"/>
    <lineage>
        <taxon>Bacteria</taxon>
        <taxon>Candidatus Aerophobota</taxon>
    </lineage>
</organism>
<evidence type="ECO:0000256" key="1">
    <source>
        <dbReference type="ARBA" id="ARBA00022723"/>
    </source>
</evidence>
<evidence type="ECO:0000256" key="2">
    <source>
        <dbReference type="ARBA" id="ARBA00023004"/>
    </source>
</evidence>
<dbReference type="GO" id="GO:0016020">
    <property type="term" value="C:membrane"/>
    <property type="evidence" value="ECO:0007669"/>
    <property type="project" value="InterPro"/>
</dbReference>
<evidence type="ECO:0000256" key="3">
    <source>
        <dbReference type="ARBA" id="ARBA00023014"/>
    </source>
</evidence>
<keyword evidence="3" id="KW-0411">Iron-sulfur</keyword>
<dbReference type="SUPFAM" id="SSF46548">
    <property type="entry name" value="alpha-helical ferredoxin"/>
    <property type="match status" value="1"/>
</dbReference>
<dbReference type="PROSITE" id="PS51379">
    <property type="entry name" value="4FE4S_FER_2"/>
    <property type="match status" value="1"/>
</dbReference>
<sequence>MGNEVWNYSRLKDYSLGVGASLFGVANVKPLKHSFIFLSPETLNSFPYGISLAVRLSDRVIEDLEDRPTRLYLHHYRQINYFLDQLALKISSFVQEEGWQALPIPASQVLDWEKLKGHLSHKKVAQEAGLGWIGRSNLLVNPKYGARIRLVTILTNFPLRCDQPQEESCGSCRACLSVCPAGAIKESLKDFDPGACFEQLRCFRKRDNIAHYICGLCVKACRGKLA</sequence>
<comment type="caution">
    <text evidence="5">The sequence shown here is derived from an EMBL/GenBank/DDBJ whole genome shotgun (WGS) entry which is preliminary data.</text>
</comment>
<keyword evidence="2" id="KW-0408">Iron</keyword>
<dbReference type="InterPro" id="IPR017900">
    <property type="entry name" value="4Fe4S_Fe_S_CS"/>
</dbReference>
<dbReference type="AlphaFoldDB" id="A0A523YN82"/>
<dbReference type="InterPro" id="IPR017896">
    <property type="entry name" value="4Fe4S_Fe-S-bd"/>
</dbReference>
<dbReference type="EMBL" id="SOIJ01000158">
    <property type="protein sequence ID" value="TET92960.1"/>
    <property type="molecule type" value="Genomic_DNA"/>
</dbReference>
<evidence type="ECO:0000259" key="4">
    <source>
        <dbReference type="PROSITE" id="PS51379"/>
    </source>
</evidence>
<protein>
    <submittedName>
        <fullName evidence="5">Epoxyqueuosine reductase</fullName>
    </submittedName>
</protein>
<dbReference type="GO" id="GO:0008137">
    <property type="term" value="F:NADH dehydrogenase (ubiquinone) activity"/>
    <property type="evidence" value="ECO:0007669"/>
    <property type="project" value="InterPro"/>
</dbReference>
<dbReference type="Gene3D" id="3.30.70.20">
    <property type="match status" value="1"/>
</dbReference>
<dbReference type="PROSITE" id="PS00641">
    <property type="entry name" value="COMPLEX1_75K_1"/>
    <property type="match status" value="1"/>
</dbReference>
<feature type="domain" description="4Fe-4S ferredoxin-type" evidence="4">
    <location>
        <begin position="157"/>
        <end position="189"/>
    </location>
</feature>
<dbReference type="GO" id="GO:0042773">
    <property type="term" value="P:ATP synthesis coupled electron transport"/>
    <property type="evidence" value="ECO:0007669"/>
    <property type="project" value="InterPro"/>
</dbReference>
<dbReference type="InterPro" id="IPR000283">
    <property type="entry name" value="NADH_UbQ_OxRdtase_75kDa_su_CS"/>
</dbReference>
<reference evidence="5 6" key="1">
    <citation type="submission" date="2019-03" db="EMBL/GenBank/DDBJ databases">
        <title>Metabolic potential of uncultured bacteria and archaea associated with petroleum seepage in deep-sea sediments.</title>
        <authorList>
            <person name="Dong X."/>
            <person name="Hubert C."/>
        </authorList>
    </citation>
    <scope>NUCLEOTIDE SEQUENCE [LARGE SCALE GENOMIC DNA]</scope>
    <source>
        <strain evidence="5">E29_bin28</strain>
    </source>
</reference>
<accession>A0A523YN82</accession>
<name>A0A523YN82_UNCAE</name>
<evidence type="ECO:0000313" key="5">
    <source>
        <dbReference type="EMBL" id="TET92960.1"/>
    </source>
</evidence>
<dbReference type="GO" id="GO:0046872">
    <property type="term" value="F:metal ion binding"/>
    <property type="evidence" value="ECO:0007669"/>
    <property type="project" value="UniProtKB-KW"/>
</dbReference>
<dbReference type="GO" id="GO:0051536">
    <property type="term" value="F:iron-sulfur cluster binding"/>
    <property type="evidence" value="ECO:0007669"/>
    <property type="project" value="UniProtKB-KW"/>
</dbReference>
<dbReference type="PROSITE" id="PS00198">
    <property type="entry name" value="4FE4S_FER_1"/>
    <property type="match status" value="1"/>
</dbReference>
<gene>
    <name evidence="5" type="ORF">E3J33_02795</name>
</gene>
<dbReference type="Pfam" id="PF00037">
    <property type="entry name" value="Fer4"/>
    <property type="match status" value="1"/>
</dbReference>
<dbReference type="PANTHER" id="PTHR42827:SF1">
    <property type="entry name" value="IRON-SULFUR CLUSTER-BINDING PROTEIN"/>
    <property type="match status" value="1"/>
</dbReference>
<dbReference type="PANTHER" id="PTHR42827">
    <property type="entry name" value="IRON-SULFUR CLUSTER-BINDING PROTEIN-RELATED"/>
    <property type="match status" value="1"/>
</dbReference>
<keyword evidence="1" id="KW-0479">Metal-binding</keyword>
<proteinExistence type="predicted"/>